<comment type="caution">
    <text evidence="1">The sequence shown here is derived from an EMBL/GenBank/DDBJ whole genome shotgun (WGS) entry which is preliminary data.</text>
</comment>
<dbReference type="AlphaFoldDB" id="A0A0F9CBC9"/>
<organism evidence="1">
    <name type="scientific">marine sediment metagenome</name>
    <dbReference type="NCBI Taxonomy" id="412755"/>
    <lineage>
        <taxon>unclassified sequences</taxon>
        <taxon>metagenomes</taxon>
        <taxon>ecological metagenomes</taxon>
    </lineage>
</organism>
<proteinExistence type="predicted"/>
<feature type="non-terminal residue" evidence="1">
    <location>
        <position position="1"/>
    </location>
</feature>
<dbReference type="EMBL" id="LAZR01034062">
    <property type="protein sequence ID" value="KKL46354.1"/>
    <property type="molecule type" value="Genomic_DNA"/>
</dbReference>
<sequence>ADFYVDAGGEQSRGLTSNIKNGEPTEFWIGYRNQGPSNEPVFIRISRVYPIDSKIVYATNRTYYFPGTLIVNDLYQNKFISSGVYYERFDLSFSTASSTTVFVNYSSRGLLGSRKGYLNFTITAYDLDSGNDFYFKENFTTNNSINFTSLLNVSGYMSVFDDFQNNETSSRYTTTGACTLPIITTPNSDNYLSVTAQGNSNCEITFDTLKIDNISIFNFTATKGRSHVCGSSCQATATHAIIATDGDNKVDLYSEAISLGIPSRSSTNFYRYSGFRSGTTWTIYRNGTQIGTGDVSALNSPIYLVIKSSFSGSFGTTGEDFWRIYEFNTSGIRLKRQNGTYEDRVSDGSFESATLFTSSSNIARVFVSLSKEEPTSTSIKYFTSNNNGTSYEGFTPNNFHTFTTTGKALKVKFVLNTTDNLSSPFIPTYTAQIIPASVSGLFVDIGNDGVFELNFSGTLNSTTTPINYSGNDSAINDYINTFCLADTHCVIPFVISTGSGGIIELSNLNLTENINPVYLNVTPIQDLNEIILSPTYTGGTVQFDDLRFDFRGSKNIT</sequence>
<accession>A0A0F9CBC9</accession>
<protein>
    <submittedName>
        <fullName evidence="1">Uncharacterized protein</fullName>
    </submittedName>
</protein>
<evidence type="ECO:0000313" key="1">
    <source>
        <dbReference type="EMBL" id="KKL46354.1"/>
    </source>
</evidence>
<gene>
    <name evidence="1" type="ORF">LCGC14_2346400</name>
</gene>
<reference evidence="1" key="1">
    <citation type="journal article" date="2015" name="Nature">
        <title>Complex archaea that bridge the gap between prokaryotes and eukaryotes.</title>
        <authorList>
            <person name="Spang A."/>
            <person name="Saw J.H."/>
            <person name="Jorgensen S.L."/>
            <person name="Zaremba-Niedzwiedzka K."/>
            <person name="Martijn J."/>
            <person name="Lind A.E."/>
            <person name="van Eijk R."/>
            <person name="Schleper C."/>
            <person name="Guy L."/>
            <person name="Ettema T.J."/>
        </authorList>
    </citation>
    <scope>NUCLEOTIDE SEQUENCE</scope>
</reference>
<name>A0A0F9CBC9_9ZZZZ</name>
<feature type="non-terminal residue" evidence="1">
    <location>
        <position position="557"/>
    </location>
</feature>